<evidence type="ECO:0008006" key="3">
    <source>
        <dbReference type="Google" id="ProtNLM"/>
    </source>
</evidence>
<evidence type="ECO:0000313" key="1">
    <source>
        <dbReference type="EMBL" id="RMM11378.1"/>
    </source>
</evidence>
<proteinExistence type="predicted"/>
<organism evidence="1 2">
    <name type="scientific">Pseudomonas caricapapayae</name>
    <dbReference type="NCBI Taxonomy" id="46678"/>
    <lineage>
        <taxon>Bacteria</taxon>
        <taxon>Pseudomonadati</taxon>
        <taxon>Pseudomonadota</taxon>
        <taxon>Gammaproteobacteria</taxon>
        <taxon>Pseudomonadales</taxon>
        <taxon>Pseudomonadaceae</taxon>
        <taxon>Pseudomonas</taxon>
    </lineage>
</organism>
<dbReference type="OrthoDB" id="5739856at2"/>
<protein>
    <recommendedName>
        <fullName evidence="3">DUF3168 domain-containing protein</fullName>
    </recommendedName>
</protein>
<name>A0A0P9LR55_9PSED</name>
<dbReference type="InterPro" id="IPR021508">
    <property type="entry name" value="Gp17-like"/>
</dbReference>
<dbReference type="Pfam" id="PF11367">
    <property type="entry name" value="Tail_completion_gp17"/>
    <property type="match status" value="1"/>
</dbReference>
<comment type="caution">
    <text evidence="1">The sequence shown here is derived from an EMBL/GenBank/DDBJ whole genome shotgun (WGS) entry which is preliminary data.</text>
</comment>
<dbReference type="AlphaFoldDB" id="A0A0P9LR55"/>
<accession>A0A0P9LR55</accession>
<sequence length="122" mass="12943">MNSAPIFAVCAADAGVTALLGASPTRLYPFGEAPEGVAKPYAVWQLVTGSPENYLAGRPDLDGYTLQVDVYGATAASARAVTTAISTAIELQANVTRWGGESKDTETKLYRSSFDIDWLVPR</sequence>
<evidence type="ECO:0000313" key="2">
    <source>
        <dbReference type="Proteomes" id="UP000278587"/>
    </source>
</evidence>
<dbReference type="EMBL" id="RBOC01000065">
    <property type="protein sequence ID" value="RMM11378.1"/>
    <property type="molecule type" value="Genomic_DNA"/>
</dbReference>
<dbReference type="Proteomes" id="UP000278587">
    <property type="component" value="Unassembled WGS sequence"/>
</dbReference>
<dbReference type="RefSeq" id="WP_055009954.1">
    <property type="nucleotide sequence ID" value="NZ_LJPW01000128.1"/>
</dbReference>
<reference evidence="1 2" key="1">
    <citation type="submission" date="2018-08" db="EMBL/GenBank/DDBJ databases">
        <title>Recombination of ecologically and evolutionarily significant loci maintains genetic cohesion in the Pseudomonas syringae species complex.</title>
        <authorList>
            <person name="Dillon M."/>
            <person name="Thakur S."/>
            <person name="Almeida R.N.D."/>
            <person name="Weir B.S."/>
            <person name="Guttman D.S."/>
        </authorList>
    </citation>
    <scope>NUCLEOTIDE SEQUENCE [LARGE SCALE GENOMIC DNA]</scope>
    <source>
        <strain evidence="1 2">ICMP 4086</strain>
    </source>
</reference>
<gene>
    <name evidence="1" type="ORF">ALQ84_03546</name>
</gene>